<accession>A0ABQ7NJ39</accession>
<evidence type="ECO:0000256" key="1">
    <source>
        <dbReference type="SAM" id="Coils"/>
    </source>
</evidence>
<gene>
    <name evidence="3" type="primary">A02p031680.1_BraROA</name>
    <name evidence="3" type="ORF">IGI04_006745</name>
</gene>
<organism evidence="3 4">
    <name type="scientific">Brassica rapa subsp. trilocularis</name>
    <dbReference type="NCBI Taxonomy" id="1813537"/>
    <lineage>
        <taxon>Eukaryota</taxon>
        <taxon>Viridiplantae</taxon>
        <taxon>Streptophyta</taxon>
        <taxon>Embryophyta</taxon>
        <taxon>Tracheophyta</taxon>
        <taxon>Spermatophyta</taxon>
        <taxon>Magnoliopsida</taxon>
        <taxon>eudicotyledons</taxon>
        <taxon>Gunneridae</taxon>
        <taxon>Pentapetalae</taxon>
        <taxon>rosids</taxon>
        <taxon>malvids</taxon>
        <taxon>Brassicales</taxon>
        <taxon>Brassicaceae</taxon>
        <taxon>Brassiceae</taxon>
        <taxon>Brassica</taxon>
    </lineage>
</organism>
<dbReference type="PANTHER" id="PTHR21596">
    <property type="entry name" value="RIBONUCLEASE P SUBUNIT P38"/>
    <property type="match status" value="1"/>
</dbReference>
<feature type="coiled-coil region" evidence="1">
    <location>
        <begin position="17"/>
        <end position="65"/>
    </location>
</feature>
<dbReference type="PANTHER" id="PTHR21596:SF67">
    <property type="entry name" value="FACTOR OF DNA METHYLATION 1-5_IDN2 DOMAIN-CONTAINING PROTEIN"/>
    <property type="match status" value="1"/>
</dbReference>
<keyword evidence="1" id="KW-0175">Coiled coil</keyword>
<evidence type="ECO:0000313" key="4">
    <source>
        <dbReference type="Proteomes" id="UP000823674"/>
    </source>
</evidence>
<dbReference type="Proteomes" id="UP000823674">
    <property type="component" value="Chromosome A02"/>
</dbReference>
<dbReference type="InterPro" id="IPR005379">
    <property type="entry name" value="FDM1-5/IDN2_XH"/>
</dbReference>
<evidence type="ECO:0000313" key="3">
    <source>
        <dbReference type="EMBL" id="KAG5410426.1"/>
    </source>
</evidence>
<dbReference type="Pfam" id="PF03469">
    <property type="entry name" value="XH"/>
    <property type="match status" value="2"/>
</dbReference>
<keyword evidence="4" id="KW-1185">Reference proteome</keyword>
<feature type="domain" description="Factor of DNA methylation 1-5/IDN2" evidence="2">
    <location>
        <begin position="403"/>
        <end position="532"/>
    </location>
</feature>
<dbReference type="EMBL" id="JADBGQ010000002">
    <property type="protein sequence ID" value="KAG5410426.1"/>
    <property type="molecule type" value="Genomic_DNA"/>
</dbReference>
<protein>
    <recommendedName>
        <fullName evidence="2">Factor of DNA methylation 1-5/IDN2 domain-containing protein</fullName>
    </recommendedName>
</protein>
<feature type="coiled-coil region" evidence="1">
    <location>
        <begin position="243"/>
        <end position="371"/>
    </location>
</feature>
<comment type="caution">
    <text evidence="3">The sequence shown here is derived from an EMBL/GenBank/DDBJ whole genome shotgun (WGS) entry which is preliminary data.</text>
</comment>
<feature type="domain" description="Factor of DNA methylation 1-5/IDN2" evidence="2">
    <location>
        <begin position="108"/>
        <end position="228"/>
    </location>
</feature>
<reference evidence="3 4" key="1">
    <citation type="submission" date="2021-03" db="EMBL/GenBank/DDBJ databases">
        <authorList>
            <person name="King G.J."/>
            <person name="Bancroft I."/>
            <person name="Baten A."/>
            <person name="Bloomfield J."/>
            <person name="Borpatragohain P."/>
            <person name="He Z."/>
            <person name="Irish N."/>
            <person name="Irwin J."/>
            <person name="Liu K."/>
            <person name="Mauleon R.P."/>
            <person name="Moore J."/>
            <person name="Morris R."/>
            <person name="Ostergaard L."/>
            <person name="Wang B."/>
            <person name="Wells R."/>
        </authorList>
    </citation>
    <scope>NUCLEOTIDE SEQUENCE [LARGE SCALE GENOMIC DNA]</scope>
    <source>
        <strain evidence="3">R-o-18</strain>
        <tissue evidence="3">Leaf</tissue>
    </source>
</reference>
<dbReference type="InterPro" id="IPR045177">
    <property type="entry name" value="FDM1-5/IDN2"/>
</dbReference>
<evidence type="ECO:0000259" key="2">
    <source>
        <dbReference type="Pfam" id="PF03469"/>
    </source>
</evidence>
<feature type="non-terminal residue" evidence="3">
    <location>
        <position position="539"/>
    </location>
</feature>
<proteinExistence type="predicted"/>
<name>A0ABQ7NJ39_BRACM</name>
<sequence>MNPNHKIESDKLADWLAKKIVEEIEKRANEMAKQKNEELKKVRKEKNEELKKKVMKEKKEELEKVINDNDKMLEPGGGAFTYELQEAHSELIRGFRDLSGEGSVIGVKRMGEVDEKPFLKVCEQRFNGENVGLQHAMLCSEWQKNINDSAWYPFKLVVTGEKMKEVVDDEDEKLKKMSEEWGEDVKNAVTTALEELNDFNPSGRYSVPALWNFEHGRKATLSEERRNIRATKNKNKMDVDEDTKRIEEELNETMVEIEKLKKELKEEMKEIREEIEKLKKELKEELKETREKIEKLKKELKELKERKEDLEKKIEEKLKKIRKEHNEELKNVITEKNEMVRIVMKDNDKKLEEKRCELEELEDTNSTLIIKERQSTGEIQEAFTELIRGLRDLSCEGSLIRVKRMGQVDEKLFMKVCKQKFIDENVEVEYAMLCSKWQNALNDSAWHPFKRVGTGENMKEVVDDEDEKLKSLREEWGEDVKNAVKTALEEMNEFNPSGRYSVPVLWNFEHGRKATLKEGIAHMTQQIKNLKRSRMINDG</sequence>